<reference evidence="1 2" key="1">
    <citation type="submission" date="2016-10" db="EMBL/GenBank/DDBJ databases">
        <title>Comparative genome analysis of multiple Pseudomonas spp. focuses on biocontrol and plant growth promoting traits.</title>
        <authorList>
            <person name="Tao X.-Y."/>
            <person name="Taylor C.G."/>
        </authorList>
    </citation>
    <scope>NUCLEOTIDE SEQUENCE [LARGE SCALE GENOMIC DNA]</scope>
    <source>
        <strain evidence="1 2">38D7</strain>
    </source>
</reference>
<name>A0A423I538_9PSED</name>
<evidence type="ECO:0000313" key="2">
    <source>
        <dbReference type="Proteomes" id="UP000285636"/>
    </source>
</evidence>
<dbReference type="EMBL" id="MOBK01000006">
    <property type="protein sequence ID" value="RON20600.1"/>
    <property type="molecule type" value="Genomic_DNA"/>
</dbReference>
<evidence type="ECO:0000313" key="1">
    <source>
        <dbReference type="EMBL" id="RON20600.1"/>
    </source>
</evidence>
<dbReference type="Proteomes" id="UP000285636">
    <property type="component" value="Unassembled WGS sequence"/>
</dbReference>
<gene>
    <name evidence="1" type="ORF">BK660_16230</name>
</gene>
<evidence type="ECO:0008006" key="3">
    <source>
        <dbReference type="Google" id="ProtNLM"/>
    </source>
</evidence>
<organism evidence="1 2">
    <name type="scientific">Pseudomonas brassicacearum</name>
    <dbReference type="NCBI Taxonomy" id="930166"/>
    <lineage>
        <taxon>Bacteria</taxon>
        <taxon>Pseudomonadati</taxon>
        <taxon>Pseudomonadota</taxon>
        <taxon>Gammaproteobacteria</taxon>
        <taxon>Pseudomonadales</taxon>
        <taxon>Pseudomonadaceae</taxon>
        <taxon>Pseudomonas</taxon>
    </lineage>
</organism>
<comment type="caution">
    <text evidence="1">The sequence shown here is derived from an EMBL/GenBank/DDBJ whole genome shotgun (WGS) entry which is preliminary data.</text>
</comment>
<dbReference type="RefSeq" id="WP_123434225.1">
    <property type="nucleotide sequence ID" value="NZ_MOBK01000006.1"/>
</dbReference>
<accession>A0A423I538</accession>
<proteinExistence type="predicted"/>
<sequence>MRKIAIFVEGQTELHFVHRLVTEIAGYGVARVDLWIHRGGALSKLRSEGPPEEVASVLVMIVNCGGDGSVKSSILERREMLASKDFNVIMGLQDLYPKSLEEREKFENGLAQGLDFPDQSIRIFLAIAEVEAWFLSEHTHFEKVDPALSLDRIRAEIGFDPSSPSIETEVAHPTGKLKQIYSLVGRLYRKREAETHSMVSHLDFDEIYTTVRDSSRSLDVFISSLEEAIWVKKTNNEEALTV</sequence>
<dbReference type="AlphaFoldDB" id="A0A423I538"/>
<protein>
    <recommendedName>
        <fullName evidence="3">DUF4276 family protein</fullName>
    </recommendedName>
</protein>